<evidence type="ECO:0000256" key="2">
    <source>
        <dbReference type="ARBA" id="ARBA00023015"/>
    </source>
</evidence>
<dbReference type="GO" id="GO:0000981">
    <property type="term" value="F:DNA-binding transcription factor activity, RNA polymerase II-specific"/>
    <property type="evidence" value="ECO:0007669"/>
    <property type="project" value="TreeGrafter"/>
</dbReference>
<reference evidence="8" key="1">
    <citation type="journal article" date="2021" name="Evol. Appl.">
        <title>The genome of the Pyrenean desman and the effects of bottlenecks and inbreeding on the genomic landscape of an endangered species.</title>
        <authorList>
            <person name="Escoda L."/>
            <person name="Castresana J."/>
        </authorList>
    </citation>
    <scope>NUCLEOTIDE SEQUENCE</scope>
    <source>
        <strain evidence="8">IBE-C5619</strain>
    </source>
</reference>
<feature type="region of interest" description="Disordered" evidence="6">
    <location>
        <begin position="1"/>
        <end position="47"/>
    </location>
</feature>
<evidence type="ECO:0000256" key="3">
    <source>
        <dbReference type="ARBA" id="ARBA00023125"/>
    </source>
</evidence>
<comment type="subcellular location">
    <subcellularLocation>
        <location evidence="5">Nucleus</location>
    </subcellularLocation>
</comment>
<feature type="domain" description="E2F/DP family winged-helix DNA-binding" evidence="7">
    <location>
        <begin position="76"/>
        <end position="141"/>
    </location>
</feature>
<dbReference type="InterPro" id="IPR037241">
    <property type="entry name" value="E2F-DP_heterodim"/>
</dbReference>
<sequence length="295" mass="32715">MRCQSDELPSPPREELPPLPPKAPSLLMDPKEHTVSPQCTGSADAGGLLPGDVRDGLEDNVQNVPMEETVKVKRPRTEVSLGILTQKFMDLIRSAPEGVLDLNKVAETLGVSKRRVYDITNILDGINLVEKKSKNHIRWIGCSFSGAEAKSQQKKLQEEVSDLSAMEDALDELIKDCAQQLFELTDDKENKRLAYVTYQDISKIPAFHKQNIIAVKSPAETVLDIPTPGEDSIALHLRSTEGPIDVYLCQVEKDHSNNEMSEGTEATSSESKYPEHFDKEENSPQPSKELPKADN</sequence>
<comment type="caution">
    <text evidence="8">The sequence shown here is derived from an EMBL/GenBank/DDBJ whole genome shotgun (WGS) entry which is preliminary data.</text>
</comment>
<dbReference type="GO" id="GO:0046983">
    <property type="term" value="F:protein dimerization activity"/>
    <property type="evidence" value="ECO:0007669"/>
    <property type="project" value="InterPro"/>
</dbReference>
<evidence type="ECO:0000256" key="4">
    <source>
        <dbReference type="ARBA" id="ARBA00023163"/>
    </source>
</evidence>
<dbReference type="SMART" id="SM01372">
    <property type="entry name" value="E2F_TDP"/>
    <property type="match status" value="1"/>
</dbReference>
<keyword evidence="9" id="KW-1185">Reference proteome</keyword>
<evidence type="ECO:0000259" key="7">
    <source>
        <dbReference type="SMART" id="SM01372"/>
    </source>
</evidence>
<dbReference type="InterPro" id="IPR032198">
    <property type="entry name" value="E2F_CC-MB"/>
</dbReference>
<dbReference type="InterPro" id="IPR015633">
    <property type="entry name" value="E2F"/>
</dbReference>
<organism evidence="8 9">
    <name type="scientific">Galemys pyrenaicus</name>
    <name type="common">Iberian desman</name>
    <name type="synonym">Pyrenean desman</name>
    <dbReference type="NCBI Taxonomy" id="202257"/>
    <lineage>
        <taxon>Eukaryota</taxon>
        <taxon>Metazoa</taxon>
        <taxon>Chordata</taxon>
        <taxon>Craniata</taxon>
        <taxon>Vertebrata</taxon>
        <taxon>Euteleostomi</taxon>
        <taxon>Mammalia</taxon>
        <taxon>Eutheria</taxon>
        <taxon>Laurasiatheria</taxon>
        <taxon>Eulipotyphla</taxon>
        <taxon>Talpidae</taxon>
        <taxon>Galemys</taxon>
    </lineage>
</organism>
<evidence type="ECO:0000313" key="8">
    <source>
        <dbReference type="EMBL" id="KAG8511180.1"/>
    </source>
</evidence>
<keyword evidence="4 5" id="KW-0804">Transcription</keyword>
<dbReference type="FunFam" id="1.10.10.10:FF:000008">
    <property type="entry name" value="E2F transcription factor 1"/>
    <property type="match status" value="1"/>
</dbReference>
<dbReference type="PANTHER" id="PTHR12081">
    <property type="entry name" value="TRANSCRIPTION FACTOR E2F"/>
    <property type="match status" value="1"/>
</dbReference>
<dbReference type="CDD" id="cd14660">
    <property type="entry name" value="E2F_DD"/>
    <property type="match status" value="1"/>
</dbReference>
<evidence type="ECO:0000313" key="9">
    <source>
        <dbReference type="Proteomes" id="UP000700334"/>
    </source>
</evidence>
<evidence type="ECO:0000256" key="5">
    <source>
        <dbReference type="RuleBase" id="RU003796"/>
    </source>
</evidence>
<keyword evidence="3 5" id="KW-0238">DNA-binding</keyword>
<gene>
    <name evidence="8" type="ORF">J0S82_003433</name>
</gene>
<dbReference type="PANTHER" id="PTHR12081:SF19">
    <property type="entry name" value="TRANSCRIPTION FACTOR E2F6"/>
    <property type="match status" value="1"/>
</dbReference>
<protein>
    <submittedName>
        <fullName evidence="8">Transcription factor E2F6</fullName>
    </submittedName>
</protein>
<dbReference type="InterPro" id="IPR036390">
    <property type="entry name" value="WH_DNA-bd_sf"/>
</dbReference>
<dbReference type="Gene3D" id="1.10.10.10">
    <property type="entry name" value="Winged helix-like DNA-binding domain superfamily/Winged helix DNA-binding domain"/>
    <property type="match status" value="1"/>
</dbReference>
<evidence type="ECO:0000256" key="6">
    <source>
        <dbReference type="SAM" id="MobiDB-lite"/>
    </source>
</evidence>
<dbReference type="Pfam" id="PF16421">
    <property type="entry name" value="E2F_CC-MB"/>
    <property type="match status" value="1"/>
</dbReference>
<evidence type="ECO:0000256" key="1">
    <source>
        <dbReference type="ARBA" id="ARBA00010940"/>
    </source>
</evidence>
<dbReference type="InterPro" id="IPR003316">
    <property type="entry name" value="E2F_WHTH_DNA-bd_dom"/>
</dbReference>
<feature type="compositionally biased region" description="Polar residues" evidence="6">
    <location>
        <begin position="258"/>
        <end position="271"/>
    </location>
</feature>
<dbReference type="AlphaFoldDB" id="A0A8J6A5N6"/>
<accession>A0A8J6A5N6</accession>
<dbReference type="SUPFAM" id="SSF46785">
    <property type="entry name" value="Winged helix' DNA-binding domain"/>
    <property type="match status" value="1"/>
</dbReference>
<dbReference type="SUPFAM" id="SSF144074">
    <property type="entry name" value="E2F-DP heterodimerization region"/>
    <property type="match status" value="1"/>
</dbReference>
<dbReference type="Pfam" id="PF02319">
    <property type="entry name" value="WHD_E2F_TDP"/>
    <property type="match status" value="1"/>
</dbReference>
<feature type="region of interest" description="Disordered" evidence="6">
    <location>
        <begin position="254"/>
        <end position="295"/>
    </location>
</feature>
<comment type="similarity">
    <text evidence="1 5">Belongs to the E2F/DP family.</text>
</comment>
<name>A0A8J6A5N6_GALPY</name>
<keyword evidence="5" id="KW-0539">Nucleus</keyword>
<proteinExistence type="inferred from homology"/>
<keyword evidence="2 5" id="KW-0805">Transcription regulation</keyword>
<feature type="compositionally biased region" description="Basic and acidic residues" evidence="6">
    <location>
        <begin position="272"/>
        <end position="282"/>
    </location>
</feature>
<dbReference type="InterPro" id="IPR036388">
    <property type="entry name" value="WH-like_DNA-bd_sf"/>
</dbReference>
<dbReference type="Proteomes" id="UP000700334">
    <property type="component" value="Unassembled WGS sequence"/>
</dbReference>
<dbReference type="OrthoDB" id="1743261at2759"/>
<dbReference type="GO" id="GO:0090575">
    <property type="term" value="C:RNA polymerase II transcription regulator complex"/>
    <property type="evidence" value="ECO:0007669"/>
    <property type="project" value="TreeGrafter"/>
</dbReference>
<dbReference type="Gene3D" id="6.10.250.540">
    <property type="match status" value="1"/>
</dbReference>
<dbReference type="EMBL" id="JAGFMF010011853">
    <property type="protein sequence ID" value="KAG8511180.1"/>
    <property type="molecule type" value="Genomic_DNA"/>
</dbReference>
<dbReference type="GO" id="GO:0000978">
    <property type="term" value="F:RNA polymerase II cis-regulatory region sequence-specific DNA binding"/>
    <property type="evidence" value="ECO:0007669"/>
    <property type="project" value="InterPro"/>
</dbReference>